<feature type="region of interest" description="Disordered" evidence="2">
    <location>
        <begin position="1"/>
        <end position="146"/>
    </location>
</feature>
<feature type="compositionally biased region" description="Basic residues" evidence="2">
    <location>
        <begin position="12"/>
        <end position="26"/>
    </location>
</feature>
<proteinExistence type="inferred from homology"/>
<comment type="similarity">
    <text evidence="1">Belongs to the alkB family.</text>
</comment>
<dbReference type="PANTHER" id="PTHR31447:SF1">
    <property type="entry name" value="OS06G0138200 PROTEIN"/>
    <property type="match status" value="1"/>
</dbReference>
<evidence type="ECO:0000313" key="4">
    <source>
        <dbReference type="EMBL" id="KAB1207059.1"/>
    </source>
</evidence>
<dbReference type="AlphaFoldDB" id="A0A6A1V2X6"/>
<feature type="domain" description="Fe2OG dioxygenase" evidence="3">
    <location>
        <begin position="238"/>
        <end position="335"/>
    </location>
</feature>
<reference evidence="4 5" key="1">
    <citation type="journal article" date="2019" name="Plant Biotechnol. J.">
        <title>The red bayberry genome and genetic basis of sex determination.</title>
        <authorList>
            <person name="Jia H.M."/>
            <person name="Jia H.J."/>
            <person name="Cai Q.L."/>
            <person name="Wang Y."/>
            <person name="Zhao H.B."/>
            <person name="Yang W.F."/>
            <person name="Wang G.Y."/>
            <person name="Li Y.H."/>
            <person name="Zhan D.L."/>
            <person name="Shen Y.T."/>
            <person name="Niu Q.F."/>
            <person name="Chang L."/>
            <person name="Qiu J."/>
            <person name="Zhao L."/>
            <person name="Xie H.B."/>
            <person name="Fu W.Y."/>
            <person name="Jin J."/>
            <person name="Li X.W."/>
            <person name="Jiao Y."/>
            <person name="Zhou C.C."/>
            <person name="Tu T."/>
            <person name="Chai C.Y."/>
            <person name="Gao J.L."/>
            <person name="Fan L.J."/>
            <person name="van de Weg E."/>
            <person name="Wang J.Y."/>
            <person name="Gao Z.S."/>
        </authorList>
    </citation>
    <scope>NUCLEOTIDE SEQUENCE [LARGE SCALE GENOMIC DNA]</scope>
    <source>
        <tissue evidence="4">Leaves</tissue>
    </source>
</reference>
<dbReference type="InterPro" id="IPR027450">
    <property type="entry name" value="AlkB-like"/>
</dbReference>
<protein>
    <submittedName>
        <fullName evidence="4">RNA demethylase ALKBH5</fullName>
    </submittedName>
</protein>
<accession>A0A6A1V2X6</accession>
<dbReference type="Pfam" id="PF13532">
    <property type="entry name" value="2OG-FeII_Oxy_2"/>
    <property type="match status" value="1"/>
</dbReference>
<evidence type="ECO:0000259" key="3">
    <source>
        <dbReference type="PROSITE" id="PS51471"/>
    </source>
</evidence>
<dbReference type="InterPro" id="IPR005123">
    <property type="entry name" value="Oxoglu/Fe-dep_dioxygenase_dom"/>
</dbReference>
<keyword evidence="4" id="KW-0489">Methyltransferase</keyword>
<dbReference type="SUPFAM" id="SSF51197">
    <property type="entry name" value="Clavaminate synthase-like"/>
    <property type="match status" value="1"/>
</dbReference>
<dbReference type="InterPro" id="IPR037151">
    <property type="entry name" value="AlkB-like_sf"/>
</dbReference>
<sequence length="356" mass="41320">MTRSRDRERDLHRRHRSLARVSSRRRSSGERSRRRYQSEYESPCRCSGTRREEKVKEHPKQRDGVDGSEDLYRRPYKQERVSENFFRMPERIHSSPRKVFASKPSHESEHLPNSRKSPREAQENRSKADIMQNRNHETVPREEEGEEEQQKIVECVFKLRRMGKKGLRSERTYSEPRKWMRGKGRVTIQFGCCYNYAVDRNGNRPGILRSEEVDRLPPLFKEIVKRMVSWNILPSTCIPNSCIVNIYEEGDCIPPHVDHHDFVRPFCSLSLLTECNIVFGSTLKVVGPGDFSGPVSIPLPVGSVLVLKDNGADIAKHCVPRVPSKRISIAFRKMDDSKLPYKFLPDPDLLGIKPLI</sequence>
<dbReference type="Gene3D" id="2.60.120.590">
    <property type="entry name" value="Alpha-ketoglutarate-dependent dioxygenase AlkB-like"/>
    <property type="match status" value="1"/>
</dbReference>
<gene>
    <name evidence="4" type="ORF">CJ030_MR7G011380</name>
</gene>
<dbReference type="GO" id="GO:0032451">
    <property type="term" value="F:demethylase activity"/>
    <property type="evidence" value="ECO:0007669"/>
    <property type="project" value="InterPro"/>
</dbReference>
<dbReference type="PROSITE" id="PS51471">
    <property type="entry name" value="FE2OG_OXY"/>
    <property type="match status" value="1"/>
</dbReference>
<keyword evidence="4" id="KW-0808">Transferase</keyword>
<dbReference type="GO" id="GO:0032259">
    <property type="term" value="P:methylation"/>
    <property type="evidence" value="ECO:0007669"/>
    <property type="project" value="UniProtKB-KW"/>
</dbReference>
<dbReference type="GO" id="GO:0008168">
    <property type="term" value="F:methyltransferase activity"/>
    <property type="evidence" value="ECO:0007669"/>
    <property type="project" value="UniProtKB-KW"/>
</dbReference>
<dbReference type="OrthoDB" id="271595at2759"/>
<keyword evidence="5" id="KW-1185">Reference proteome</keyword>
<comment type="caution">
    <text evidence="4">The sequence shown here is derived from an EMBL/GenBank/DDBJ whole genome shotgun (WGS) entry which is preliminary data.</text>
</comment>
<dbReference type="PANTHER" id="PTHR31447">
    <property type="entry name" value="HYDROXYPROLINE-RICH GLYCOPROTEIN FAMILY PROTEIN-RELATED"/>
    <property type="match status" value="1"/>
</dbReference>
<name>A0A6A1V2X6_9ROSI</name>
<evidence type="ECO:0000313" key="5">
    <source>
        <dbReference type="Proteomes" id="UP000516437"/>
    </source>
</evidence>
<dbReference type="Proteomes" id="UP000516437">
    <property type="component" value="Chromosome 7"/>
</dbReference>
<feature type="compositionally biased region" description="Basic and acidic residues" evidence="2">
    <location>
        <begin position="104"/>
        <end position="142"/>
    </location>
</feature>
<dbReference type="InterPro" id="IPR044842">
    <property type="entry name" value="ALKBH9B/ALKBH10B-like"/>
</dbReference>
<dbReference type="GO" id="GO:0006402">
    <property type="term" value="P:mRNA catabolic process"/>
    <property type="evidence" value="ECO:0007669"/>
    <property type="project" value="InterPro"/>
</dbReference>
<dbReference type="EMBL" id="RXIC02000025">
    <property type="protein sequence ID" value="KAB1207059.1"/>
    <property type="molecule type" value="Genomic_DNA"/>
</dbReference>
<feature type="compositionally biased region" description="Basic and acidic residues" evidence="2">
    <location>
        <begin position="1"/>
        <end position="11"/>
    </location>
</feature>
<feature type="compositionally biased region" description="Basic and acidic residues" evidence="2">
    <location>
        <begin position="49"/>
        <end position="93"/>
    </location>
</feature>
<dbReference type="GO" id="GO:0003729">
    <property type="term" value="F:mRNA binding"/>
    <property type="evidence" value="ECO:0007669"/>
    <property type="project" value="InterPro"/>
</dbReference>
<evidence type="ECO:0000256" key="2">
    <source>
        <dbReference type="SAM" id="MobiDB-lite"/>
    </source>
</evidence>
<evidence type="ECO:0000256" key="1">
    <source>
        <dbReference type="ARBA" id="ARBA00007879"/>
    </source>
</evidence>
<organism evidence="4 5">
    <name type="scientific">Morella rubra</name>
    <name type="common">Chinese bayberry</name>
    <dbReference type="NCBI Taxonomy" id="262757"/>
    <lineage>
        <taxon>Eukaryota</taxon>
        <taxon>Viridiplantae</taxon>
        <taxon>Streptophyta</taxon>
        <taxon>Embryophyta</taxon>
        <taxon>Tracheophyta</taxon>
        <taxon>Spermatophyta</taxon>
        <taxon>Magnoliopsida</taxon>
        <taxon>eudicotyledons</taxon>
        <taxon>Gunneridae</taxon>
        <taxon>Pentapetalae</taxon>
        <taxon>rosids</taxon>
        <taxon>fabids</taxon>
        <taxon>Fagales</taxon>
        <taxon>Myricaceae</taxon>
        <taxon>Morella</taxon>
    </lineage>
</organism>